<protein>
    <recommendedName>
        <fullName evidence="6">Choline transporter-like protein</fullName>
    </recommendedName>
</protein>
<dbReference type="OMA" id="YTIRRHI"/>
<dbReference type="EMBL" id="KK583270">
    <property type="protein sequence ID" value="KDO22321.1"/>
    <property type="molecule type" value="Genomic_DNA"/>
</dbReference>
<keyword evidence="4 6" id="KW-1133">Transmembrane helix</keyword>
<gene>
    <name evidence="7" type="ORF">SPRG_12781</name>
</gene>
<dbReference type="PANTHER" id="PTHR12385:SF4">
    <property type="entry name" value="PROTEIN PNS1"/>
    <property type="match status" value="1"/>
</dbReference>
<evidence type="ECO:0000256" key="6">
    <source>
        <dbReference type="RuleBase" id="RU368066"/>
    </source>
</evidence>
<dbReference type="GeneID" id="24134714"/>
<evidence type="ECO:0000256" key="2">
    <source>
        <dbReference type="ARBA" id="ARBA00007168"/>
    </source>
</evidence>
<evidence type="ECO:0000313" key="7">
    <source>
        <dbReference type="EMBL" id="KDO22321.1"/>
    </source>
</evidence>
<comment type="caution">
    <text evidence="6">Lacks conserved residue(s) required for the propagation of feature annotation.</text>
</comment>
<name>A0A067C705_SAPPC</name>
<feature type="transmembrane region" description="Helical" evidence="6">
    <location>
        <begin position="154"/>
        <end position="184"/>
    </location>
</feature>
<dbReference type="Pfam" id="PF04515">
    <property type="entry name" value="Choline_transpo"/>
    <property type="match status" value="2"/>
</dbReference>
<evidence type="ECO:0000256" key="3">
    <source>
        <dbReference type="ARBA" id="ARBA00022692"/>
    </source>
</evidence>
<comment type="similarity">
    <text evidence="2 6">Belongs to the CTL (choline transporter-like) family.</text>
</comment>
<accession>A0A067C705</accession>
<feature type="transmembrane region" description="Helical" evidence="6">
    <location>
        <begin position="244"/>
        <end position="266"/>
    </location>
</feature>
<keyword evidence="3 6" id="KW-0812">Transmembrane</keyword>
<reference evidence="7 8" key="1">
    <citation type="journal article" date="2013" name="PLoS Genet.">
        <title>Distinctive expansion of potential virulence genes in the genome of the oomycete fish pathogen Saprolegnia parasitica.</title>
        <authorList>
            <person name="Jiang R.H."/>
            <person name="de Bruijn I."/>
            <person name="Haas B.J."/>
            <person name="Belmonte R."/>
            <person name="Lobach L."/>
            <person name="Christie J."/>
            <person name="van den Ackerveken G."/>
            <person name="Bottin A."/>
            <person name="Bulone V."/>
            <person name="Diaz-Moreno S.M."/>
            <person name="Dumas B."/>
            <person name="Fan L."/>
            <person name="Gaulin E."/>
            <person name="Govers F."/>
            <person name="Grenville-Briggs L.J."/>
            <person name="Horner N.R."/>
            <person name="Levin J.Z."/>
            <person name="Mammella M."/>
            <person name="Meijer H.J."/>
            <person name="Morris P."/>
            <person name="Nusbaum C."/>
            <person name="Oome S."/>
            <person name="Phillips A.J."/>
            <person name="van Rooyen D."/>
            <person name="Rzeszutek E."/>
            <person name="Saraiva M."/>
            <person name="Secombes C.J."/>
            <person name="Seidl M.F."/>
            <person name="Snel B."/>
            <person name="Stassen J.H."/>
            <person name="Sykes S."/>
            <person name="Tripathy S."/>
            <person name="van den Berg H."/>
            <person name="Vega-Arreguin J.C."/>
            <person name="Wawra S."/>
            <person name="Young S.K."/>
            <person name="Zeng Q."/>
            <person name="Dieguez-Uribeondo J."/>
            <person name="Russ C."/>
            <person name="Tyler B.M."/>
            <person name="van West P."/>
        </authorList>
    </citation>
    <scope>NUCLEOTIDE SEQUENCE [LARGE SCALE GENOMIC DNA]</scope>
    <source>
        <strain evidence="7 8">CBS 223.65</strain>
    </source>
</reference>
<dbReference type="GO" id="GO:0005886">
    <property type="term" value="C:plasma membrane"/>
    <property type="evidence" value="ECO:0007669"/>
    <property type="project" value="UniProtKB-SubCell"/>
</dbReference>
<dbReference type="OrthoDB" id="44736at2759"/>
<keyword evidence="8" id="KW-1185">Reference proteome</keyword>
<evidence type="ECO:0000256" key="5">
    <source>
        <dbReference type="ARBA" id="ARBA00023136"/>
    </source>
</evidence>
<evidence type="ECO:0000256" key="4">
    <source>
        <dbReference type="ARBA" id="ARBA00022989"/>
    </source>
</evidence>
<evidence type="ECO:0000256" key="1">
    <source>
        <dbReference type="ARBA" id="ARBA00004141"/>
    </source>
</evidence>
<dbReference type="RefSeq" id="XP_012206955.1">
    <property type="nucleotide sequence ID" value="XM_012351565.1"/>
</dbReference>
<dbReference type="KEGG" id="spar:SPRG_12781"/>
<keyword evidence="5 6" id="KW-0472">Membrane</keyword>
<evidence type="ECO:0000313" key="8">
    <source>
        <dbReference type="Proteomes" id="UP000030745"/>
    </source>
</evidence>
<dbReference type="GO" id="GO:0022857">
    <property type="term" value="F:transmembrane transporter activity"/>
    <property type="evidence" value="ECO:0007669"/>
    <property type="project" value="UniProtKB-UniRule"/>
</dbReference>
<dbReference type="InterPro" id="IPR007603">
    <property type="entry name" value="Choline_transptr-like"/>
</dbReference>
<feature type="transmembrane region" description="Helical" evidence="6">
    <location>
        <begin position="120"/>
        <end position="142"/>
    </location>
</feature>
<sequence length="424" mass="45725">MDPPTMDKKTYGKIASLAATPPPATGCVRYRDWSFVLLCSCNAIIICRMSSFDATTANDALGLLVALWSLAIGMAAFMLLLKLLFPTTIIVCNLLFNLTVLVGIAVVGLLLSVSNGHVQWTLSIVTAFDVLLTLIYLCYLYTIRRHIPFAAANLKVAAAAVWSLPGLIAVTLCLLCVQLGWTLLWYGRNLFELPRGHYKIIALLGVLVYIDYDESSRASTTRSSPAASLVVGARRLVRTHTCPALAQGPMTSFGSICIGSLVVAIIETLRKKLQVMLQVLRAAGSNGGAARCIICCIAELVEVLNYWAFVYGAVSGTSFVTSGRTVLQLFQTRGLTILLNNNRISSALGFTSIIVGVVILGTFSIGLAVVIVTRGMIESAAAAVIVCFVENPEALQESHGSVAHGSHFRSLRHSWQRMYPPTRP</sequence>
<feature type="transmembrane region" description="Helical" evidence="6">
    <location>
        <begin position="347"/>
        <end position="372"/>
    </location>
</feature>
<dbReference type="Proteomes" id="UP000030745">
    <property type="component" value="Unassembled WGS sequence"/>
</dbReference>
<organism evidence="7 8">
    <name type="scientific">Saprolegnia parasitica (strain CBS 223.65)</name>
    <dbReference type="NCBI Taxonomy" id="695850"/>
    <lineage>
        <taxon>Eukaryota</taxon>
        <taxon>Sar</taxon>
        <taxon>Stramenopiles</taxon>
        <taxon>Oomycota</taxon>
        <taxon>Saprolegniomycetes</taxon>
        <taxon>Saprolegniales</taxon>
        <taxon>Saprolegniaceae</taxon>
        <taxon>Saprolegnia</taxon>
    </lineage>
</organism>
<dbReference type="VEuPathDB" id="FungiDB:SPRG_12781"/>
<feature type="transmembrane region" description="Helical" evidence="6">
    <location>
        <begin position="88"/>
        <end position="114"/>
    </location>
</feature>
<dbReference type="PANTHER" id="PTHR12385">
    <property type="entry name" value="CHOLINE TRANSPORTER-LIKE (SLC FAMILY 44)"/>
    <property type="match status" value="1"/>
</dbReference>
<dbReference type="AlphaFoldDB" id="A0A067C705"/>
<feature type="transmembrane region" description="Helical" evidence="6">
    <location>
        <begin position="60"/>
        <end position="81"/>
    </location>
</feature>
<comment type="subcellular location">
    <subcellularLocation>
        <location evidence="6">Cell membrane</location>
        <topology evidence="6">Multi-pass membrane protein</topology>
    </subcellularLocation>
    <subcellularLocation>
        <location evidence="1">Membrane</location>
        <topology evidence="1">Multi-pass membrane protein</topology>
    </subcellularLocation>
</comment>
<proteinExistence type="inferred from homology"/>
<comment type="function">
    <text evidence="6">Choline transporter.</text>
</comment>